<accession>J4GQA8</accession>
<reference evidence="2 3" key="1">
    <citation type="journal article" date="2012" name="Appl. Environ. Microbiol.">
        <title>Short-read sequencing for genomic analysis of the brown rot fungus Fibroporia radiculosa.</title>
        <authorList>
            <person name="Tang J.D."/>
            <person name="Perkins A.D."/>
            <person name="Sonstegard T.S."/>
            <person name="Schroeder S.G."/>
            <person name="Burgess S.C."/>
            <person name="Diehl S.V."/>
        </authorList>
    </citation>
    <scope>NUCLEOTIDE SEQUENCE [LARGE SCALE GENOMIC DNA]</scope>
    <source>
        <strain evidence="2 3">TFFH 294</strain>
    </source>
</reference>
<dbReference type="GeneID" id="24097841"/>
<organism evidence="2 3">
    <name type="scientific">Fibroporia radiculosa</name>
    <dbReference type="NCBI Taxonomy" id="599839"/>
    <lineage>
        <taxon>Eukaryota</taxon>
        <taxon>Fungi</taxon>
        <taxon>Dikarya</taxon>
        <taxon>Basidiomycota</taxon>
        <taxon>Agaricomycotina</taxon>
        <taxon>Agaricomycetes</taxon>
        <taxon>Polyporales</taxon>
        <taxon>Fibroporiaceae</taxon>
        <taxon>Fibroporia</taxon>
    </lineage>
</organism>
<keyword evidence="3" id="KW-1185">Reference proteome</keyword>
<evidence type="ECO:0000313" key="2">
    <source>
        <dbReference type="EMBL" id="CCM02930.1"/>
    </source>
</evidence>
<evidence type="ECO:0000313" key="3">
    <source>
        <dbReference type="Proteomes" id="UP000006352"/>
    </source>
</evidence>
<gene>
    <name evidence="2" type="ORF">FIBRA_05045</name>
</gene>
<dbReference type="EMBL" id="HE797095">
    <property type="protein sequence ID" value="CCM02930.1"/>
    <property type="molecule type" value="Genomic_DNA"/>
</dbReference>
<sequence>MSRLASFKGPSTPSASPVRIKSPSAPSSPSRLTESTYHRKIRTLLQELRAVTETWEDIVLMDGLKAAKGLVDTRTDLDNALHAFSKTQPTYRLVGPKIALMEQYISDLDAVETKLKKQFMKMNHIIENMESVLCEAHKVKGWRWVQEPLWVTWSLEKFVISIPNILIPYHRSLTMHAEIMQSLRAHNVSFDVSREAIAKWAAQPFLEDGGWEARWEDLCAVEIDRWNGQK</sequence>
<proteinExistence type="predicted"/>
<dbReference type="Proteomes" id="UP000006352">
    <property type="component" value="Unassembled WGS sequence"/>
</dbReference>
<dbReference type="InParanoid" id="J4GQA8"/>
<dbReference type="HOGENOM" id="CLU_089014_0_0_1"/>
<feature type="region of interest" description="Disordered" evidence="1">
    <location>
        <begin position="1"/>
        <end position="34"/>
    </location>
</feature>
<dbReference type="RefSeq" id="XP_012182213.1">
    <property type="nucleotide sequence ID" value="XM_012326823.1"/>
</dbReference>
<evidence type="ECO:0000256" key="1">
    <source>
        <dbReference type="SAM" id="MobiDB-lite"/>
    </source>
</evidence>
<feature type="compositionally biased region" description="Polar residues" evidence="1">
    <location>
        <begin position="24"/>
        <end position="34"/>
    </location>
</feature>
<protein>
    <submittedName>
        <fullName evidence="2">Uncharacterized protein</fullName>
    </submittedName>
</protein>
<dbReference type="AlphaFoldDB" id="J4GQA8"/>
<name>J4GQA8_9APHY</name>
<dbReference type="OrthoDB" id="17066at2759"/>